<evidence type="ECO:0000259" key="1">
    <source>
        <dbReference type="Pfam" id="PF11706"/>
    </source>
</evidence>
<reference evidence="3" key="1">
    <citation type="journal article" date="2021" name="Int. J. Syst. Evol. Microbiol.">
        <title>Actinocatenispora comari sp. nov., an endophytic actinomycete isolated from aerial parts of Comarum salesowianum.</title>
        <authorList>
            <person name="Oyunbileg N."/>
            <person name="Iizaka Y."/>
            <person name="Hamada M."/>
            <person name="Davaapurev B.O."/>
            <person name="Fukumoto A."/>
            <person name="Tsetseg B."/>
            <person name="Kato F."/>
            <person name="Tamura T."/>
            <person name="Batkhuu J."/>
            <person name="Anzai Y."/>
        </authorList>
    </citation>
    <scope>NUCLEOTIDE SEQUENCE [LARGE SCALE GENOMIC DNA]</scope>
    <source>
        <strain evidence="3">NUM-2625</strain>
    </source>
</reference>
<organism evidence="2 3">
    <name type="scientific">Actinocatenispora comari</name>
    <dbReference type="NCBI Taxonomy" id="2807577"/>
    <lineage>
        <taxon>Bacteria</taxon>
        <taxon>Bacillati</taxon>
        <taxon>Actinomycetota</taxon>
        <taxon>Actinomycetes</taxon>
        <taxon>Micromonosporales</taxon>
        <taxon>Micromonosporaceae</taxon>
        <taxon>Actinocatenispora</taxon>
    </lineage>
</organism>
<dbReference type="SUPFAM" id="SSF160904">
    <property type="entry name" value="Jann2411-like"/>
    <property type="match status" value="1"/>
</dbReference>
<dbReference type="InterPro" id="IPR023286">
    <property type="entry name" value="ABATE_dom_sf"/>
</dbReference>
<gene>
    <name evidence="2" type="ORF">NUM_57160</name>
</gene>
<comment type="caution">
    <text evidence="2">The sequence shown here is derived from an EMBL/GenBank/DDBJ whole genome shotgun (WGS) entry which is preliminary data.</text>
</comment>
<dbReference type="EMBL" id="BOPO01000117">
    <property type="protein sequence ID" value="GIL30462.1"/>
    <property type="molecule type" value="Genomic_DNA"/>
</dbReference>
<evidence type="ECO:0000313" key="3">
    <source>
        <dbReference type="Proteomes" id="UP000614996"/>
    </source>
</evidence>
<dbReference type="Pfam" id="PF07336">
    <property type="entry name" value="ABATE"/>
    <property type="match status" value="1"/>
</dbReference>
<keyword evidence="3" id="KW-1185">Reference proteome</keyword>
<feature type="domain" description="Zinc finger CGNR" evidence="1">
    <location>
        <begin position="133"/>
        <end position="175"/>
    </location>
</feature>
<name>A0A8J4AIQ4_9ACTN</name>
<evidence type="ECO:0000313" key="2">
    <source>
        <dbReference type="EMBL" id="GIL30462.1"/>
    </source>
</evidence>
<dbReference type="Gene3D" id="1.10.3300.10">
    <property type="entry name" value="Jann2411-like domain"/>
    <property type="match status" value="1"/>
</dbReference>
<dbReference type="InterPro" id="IPR010852">
    <property type="entry name" value="ABATE"/>
</dbReference>
<sequence>MADVPAPLALVESFLNSVDVETGLDDLRDVATFRHWLADHDRPAEADEHDLDLARRLRTELRAEAATHHQQPDQAEPRDRGALDALAVRIPLAVRFAPDGAAVPGPTGTGVTGVLGEVLAAVALAAHDGSWRRVKICPADDCRWVYYDASRNSSRRWCSMQVCGNRNKTRSYRQRTAPA</sequence>
<dbReference type="Proteomes" id="UP000614996">
    <property type="component" value="Unassembled WGS sequence"/>
</dbReference>
<dbReference type="Pfam" id="PF11706">
    <property type="entry name" value="zf-CGNR"/>
    <property type="match status" value="1"/>
</dbReference>
<dbReference type="PANTHER" id="PTHR35525:SF3">
    <property type="entry name" value="BLL6575 PROTEIN"/>
    <property type="match status" value="1"/>
</dbReference>
<dbReference type="AlphaFoldDB" id="A0A8J4AIQ4"/>
<dbReference type="InterPro" id="IPR021005">
    <property type="entry name" value="Znf_CGNR"/>
</dbReference>
<proteinExistence type="predicted"/>
<dbReference type="RefSeq" id="WP_207128109.1">
    <property type="nucleotide sequence ID" value="NZ_BOPO01000117.1"/>
</dbReference>
<dbReference type="PANTHER" id="PTHR35525">
    <property type="entry name" value="BLL6575 PROTEIN"/>
    <property type="match status" value="1"/>
</dbReference>
<protein>
    <recommendedName>
        <fullName evidence="1">Zinc finger CGNR domain-containing protein</fullName>
    </recommendedName>
</protein>
<accession>A0A8J4AIQ4</accession>